<evidence type="ECO:0000256" key="8">
    <source>
        <dbReference type="ARBA" id="ARBA00022989"/>
    </source>
</evidence>
<dbReference type="GO" id="GO:0098797">
    <property type="term" value="C:plasma membrane protein complex"/>
    <property type="evidence" value="ECO:0007669"/>
    <property type="project" value="TreeGrafter"/>
</dbReference>
<evidence type="ECO:0000256" key="4">
    <source>
        <dbReference type="ARBA" id="ARBA00022475"/>
    </source>
</evidence>
<keyword evidence="9" id="KW-0472">Membrane</keyword>
<protein>
    <submittedName>
        <fullName evidence="11">Outer membrane transport energization protein TonB</fullName>
    </submittedName>
</protein>
<dbReference type="RefSeq" id="WP_105473538.1">
    <property type="nucleotide sequence ID" value="NZ_PVEO01000004.1"/>
</dbReference>
<evidence type="ECO:0000256" key="2">
    <source>
        <dbReference type="ARBA" id="ARBA00006555"/>
    </source>
</evidence>
<accession>A0A362XCT1</accession>
<dbReference type="Pfam" id="PF03544">
    <property type="entry name" value="TonB_C"/>
    <property type="match status" value="1"/>
</dbReference>
<evidence type="ECO:0000256" key="3">
    <source>
        <dbReference type="ARBA" id="ARBA00022448"/>
    </source>
</evidence>
<keyword evidence="8" id="KW-1133">Transmembrane helix</keyword>
<comment type="caution">
    <text evidence="11">The sequence shown here is derived from an EMBL/GenBank/DDBJ whole genome shotgun (WGS) entry which is preliminary data.</text>
</comment>
<feature type="domain" description="TonB C-terminal" evidence="10">
    <location>
        <begin position="151"/>
        <end position="242"/>
    </location>
</feature>
<evidence type="ECO:0000256" key="5">
    <source>
        <dbReference type="ARBA" id="ARBA00022519"/>
    </source>
</evidence>
<evidence type="ECO:0000256" key="9">
    <source>
        <dbReference type="ARBA" id="ARBA00023136"/>
    </source>
</evidence>
<name>A0A362XCT1_9FLAO</name>
<gene>
    <name evidence="11" type="ORF">CLV33_104129</name>
</gene>
<organism evidence="11 12">
    <name type="scientific">Jejuia pallidilutea</name>
    <dbReference type="NCBI Taxonomy" id="504487"/>
    <lineage>
        <taxon>Bacteria</taxon>
        <taxon>Pseudomonadati</taxon>
        <taxon>Bacteroidota</taxon>
        <taxon>Flavobacteriia</taxon>
        <taxon>Flavobacteriales</taxon>
        <taxon>Flavobacteriaceae</taxon>
        <taxon>Jejuia</taxon>
    </lineage>
</organism>
<keyword evidence="3" id="KW-0813">Transport</keyword>
<dbReference type="PROSITE" id="PS52015">
    <property type="entry name" value="TONB_CTD"/>
    <property type="match status" value="1"/>
</dbReference>
<comment type="similarity">
    <text evidence="2">Belongs to the TonB family.</text>
</comment>
<keyword evidence="4" id="KW-1003">Cell membrane</keyword>
<proteinExistence type="inferred from homology"/>
<evidence type="ECO:0000259" key="10">
    <source>
        <dbReference type="PROSITE" id="PS52015"/>
    </source>
</evidence>
<evidence type="ECO:0000313" key="12">
    <source>
        <dbReference type="Proteomes" id="UP000251545"/>
    </source>
</evidence>
<evidence type="ECO:0000256" key="1">
    <source>
        <dbReference type="ARBA" id="ARBA00004383"/>
    </source>
</evidence>
<dbReference type="AlphaFoldDB" id="A0A362XCT1"/>
<dbReference type="Proteomes" id="UP000251545">
    <property type="component" value="Unassembled WGS sequence"/>
</dbReference>
<evidence type="ECO:0000256" key="6">
    <source>
        <dbReference type="ARBA" id="ARBA00022692"/>
    </source>
</evidence>
<reference evidence="11 12" key="1">
    <citation type="submission" date="2018-02" db="EMBL/GenBank/DDBJ databases">
        <title>Genomic Encyclopedia of Archaeal and Bacterial Type Strains, Phase II (KMG-II): from individual species to whole genera.</title>
        <authorList>
            <person name="Goeker M."/>
        </authorList>
    </citation>
    <scope>NUCLEOTIDE SEQUENCE [LARGE SCALE GENOMIC DNA]</scope>
    <source>
        <strain evidence="11 12">DSM 21165</strain>
    </source>
</reference>
<evidence type="ECO:0000313" key="11">
    <source>
        <dbReference type="EMBL" id="PQV48923.1"/>
    </source>
</evidence>
<keyword evidence="5" id="KW-0997">Cell inner membrane</keyword>
<dbReference type="PANTHER" id="PTHR33446:SF2">
    <property type="entry name" value="PROTEIN TONB"/>
    <property type="match status" value="1"/>
</dbReference>
<dbReference type="GO" id="GO:0055085">
    <property type="term" value="P:transmembrane transport"/>
    <property type="evidence" value="ECO:0007669"/>
    <property type="project" value="InterPro"/>
</dbReference>
<keyword evidence="6" id="KW-0812">Transmembrane</keyword>
<dbReference type="SUPFAM" id="SSF74653">
    <property type="entry name" value="TolA/TonB C-terminal domain"/>
    <property type="match status" value="1"/>
</dbReference>
<keyword evidence="7" id="KW-0653">Protein transport</keyword>
<dbReference type="InterPro" id="IPR051045">
    <property type="entry name" value="TonB-dependent_transducer"/>
</dbReference>
<dbReference type="GO" id="GO:0031992">
    <property type="term" value="F:energy transducer activity"/>
    <property type="evidence" value="ECO:0007669"/>
    <property type="project" value="TreeGrafter"/>
</dbReference>
<dbReference type="NCBIfam" id="TIGR01352">
    <property type="entry name" value="tonB_Cterm"/>
    <property type="match status" value="1"/>
</dbReference>
<dbReference type="GO" id="GO:0015031">
    <property type="term" value="P:protein transport"/>
    <property type="evidence" value="ECO:0007669"/>
    <property type="project" value="UniProtKB-KW"/>
</dbReference>
<evidence type="ECO:0000256" key="7">
    <source>
        <dbReference type="ARBA" id="ARBA00022927"/>
    </source>
</evidence>
<comment type="subcellular location">
    <subcellularLocation>
        <location evidence="1">Cell inner membrane</location>
        <topology evidence="1">Single-pass membrane protein</topology>
        <orientation evidence="1">Periplasmic side</orientation>
    </subcellularLocation>
</comment>
<dbReference type="Gene3D" id="3.30.1150.10">
    <property type="match status" value="1"/>
</dbReference>
<sequence length="242" mass="27415">MIPKKNPELEVGRNSSLYFAIGLNVMLFFSWQAIEYKTYEKDDIKLDVVMMDSELDEEIPLVTMNTPPPPPPPPVVMQESVQIIEDTEDVEETVFESTETSQDDLIAEVISVEDVDVGEIEEDVEVPFAVIEDVPLFPGCENVKKSERRNCFQQKMNAHVVKNFNYPQTALDMGIKGRVFVIFVISPEGEITKVRTRGPDKILEDEAQRIISKLPKMIPGKQRGKPVSVPFSLPINFKMAEQ</sequence>
<dbReference type="InterPro" id="IPR037682">
    <property type="entry name" value="TonB_C"/>
</dbReference>
<dbReference type="EMBL" id="PVEO01000004">
    <property type="protein sequence ID" value="PQV48923.1"/>
    <property type="molecule type" value="Genomic_DNA"/>
</dbReference>
<dbReference type="InterPro" id="IPR006260">
    <property type="entry name" value="TonB/TolA_C"/>
</dbReference>
<dbReference type="PANTHER" id="PTHR33446">
    <property type="entry name" value="PROTEIN TONB-RELATED"/>
    <property type="match status" value="1"/>
</dbReference>